<feature type="coiled-coil region" evidence="1">
    <location>
        <begin position="39"/>
        <end position="66"/>
    </location>
</feature>
<feature type="domain" description="RlmG N-terminal" evidence="2">
    <location>
        <begin position="1"/>
        <end position="68"/>
    </location>
</feature>
<protein>
    <submittedName>
        <fullName evidence="3">23S rRNA (Guanine(1835)-N(2))-methyltransferase</fullName>
    </submittedName>
</protein>
<evidence type="ECO:0000313" key="3">
    <source>
        <dbReference type="EMBL" id="MBN7828073.1"/>
    </source>
</evidence>
<dbReference type="Pfam" id="PF26049">
    <property type="entry name" value="RLMG_N"/>
    <property type="match status" value="1"/>
</dbReference>
<dbReference type="Gene3D" id="3.40.50.150">
    <property type="entry name" value="Vaccinia Virus protein VP39"/>
    <property type="match status" value="1"/>
</dbReference>
<dbReference type="Proteomes" id="UP000664654">
    <property type="component" value="Unassembled WGS sequence"/>
</dbReference>
<dbReference type="InterPro" id="IPR058679">
    <property type="entry name" value="RlmG_N"/>
</dbReference>
<evidence type="ECO:0000313" key="4">
    <source>
        <dbReference type="Proteomes" id="UP000664654"/>
    </source>
</evidence>
<proteinExistence type="predicted"/>
<sequence>MQQNLSTNDIPVSQVRLFDSLSLPEEPADMVLMKIPKTLALLEHQLIQLQSNVDNHTRIIAAAKANQIQ</sequence>
<keyword evidence="1" id="KW-0175">Coiled coil</keyword>
<keyword evidence="4" id="KW-1185">Reference proteome</keyword>
<dbReference type="EMBL" id="JAFKCV010000335">
    <property type="protein sequence ID" value="MBN7828073.1"/>
    <property type="molecule type" value="Genomic_DNA"/>
</dbReference>
<dbReference type="AlphaFoldDB" id="A0A939IQ34"/>
<organism evidence="3 4">
    <name type="scientific">Bowmanella dokdonensis</name>
    <dbReference type="NCBI Taxonomy" id="751969"/>
    <lineage>
        <taxon>Bacteria</taxon>
        <taxon>Pseudomonadati</taxon>
        <taxon>Pseudomonadota</taxon>
        <taxon>Gammaproteobacteria</taxon>
        <taxon>Alteromonadales</taxon>
        <taxon>Alteromonadaceae</taxon>
        <taxon>Bowmanella</taxon>
    </lineage>
</organism>
<gene>
    <name evidence="3" type="ORF">J0A66_22830</name>
</gene>
<feature type="non-terminal residue" evidence="3">
    <location>
        <position position="69"/>
    </location>
</feature>
<accession>A0A939IQ34</accession>
<name>A0A939IQ34_9ALTE</name>
<comment type="caution">
    <text evidence="3">The sequence shown here is derived from an EMBL/GenBank/DDBJ whole genome shotgun (WGS) entry which is preliminary data.</text>
</comment>
<evidence type="ECO:0000256" key="1">
    <source>
        <dbReference type="SAM" id="Coils"/>
    </source>
</evidence>
<dbReference type="InterPro" id="IPR029063">
    <property type="entry name" value="SAM-dependent_MTases_sf"/>
</dbReference>
<reference evidence="3" key="1">
    <citation type="submission" date="2021-03" db="EMBL/GenBank/DDBJ databases">
        <title>novel species isolated from a fishpond in China.</title>
        <authorList>
            <person name="Lu H."/>
            <person name="Cai Z."/>
        </authorList>
    </citation>
    <scope>NUCLEOTIDE SEQUENCE</scope>
    <source>
        <strain evidence="3">JCM 30855</strain>
    </source>
</reference>
<evidence type="ECO:0000259" key="2">
    <source>
        <dbReference type="Pfam" id="PF26049"/>
    </source>
</evidence>